<dbReference type="PANTHER" id="PTHR47642:SF5">
    <property type="entry name" value="ATP-DEPENDENT DNA HELICASE"/>
    <property type="match status" value="1"/>
</dbReference>
<keyword evidence="1" id="KW-0227">DNA damage</keyword>
<comment type="caution">
    <text evidence="4">The sequence shown here is derived from an EMBL/GenBank/DDBJ whole genome shotgun (WGS) entry which is preliminary data.</text>
</comment>
<dbReference type="InterPro" id="IPR036361">
    <property type="entry name" value="SAP_dom_sf"/>
</dbReference>
<keyword evidence="5" id="KW-1185">Reference proteome</keyword>
<organism evidence="4 5">
    <name type="scientific">Chrysochromulina tobinii</name>
    <dbReference type="NCBI Taxonomy" id="1460289"/>
    <lineage>
        <taxon>Eukaryota</taxon>
        <taxon>Haptista</taxon>
        <taxon>Haptophyta</taxon>
        <taxon>Prymnesiophyceae</taxon>
        <taxon>Prymnesiales</taxon>
        <taxon>Chrysochromulinaceae</taxon>
        <taxon>Chrysochromulina</taxon>
    </lineage>
</organism>
<dbReference type="SUPFAM" id="SSF52540">
    <property type="entry name" value="P-loop containing nucleoside triphosphate hydrolases"/>
    <property type="match status" value="1"/>
</dbReference>
<dbReference type="InterPro" id="IPR003034">
    <property type="entry name" value="SAP_dom"/>
</dbReference>
<dbReference type="Pfam" id="PF05970">
    <property type="entry name" value="PIF1"/>
    <property type="match status" value="1"/>
</dbReference>
<dbReference type="SMART" id="SM00513">
    <property type="entry name" value="SAP"/>
    <property type="match status" value="1"/>
</dbReference>
<gene>
    <name evidence="4" type="ORF">Ctob_016039</name>
</gene>
<evidence type="ECO:0000256" key="2">
    <source>
        <dbReference type="SAM" id="MobiDB-lite"/>
    </source>
</evidence>
<dbReference type="Pfam" id="PF02037">
    <property type="entry name" value="SAP"/>
    <property type="match status" value="1"/>
</dbReference>
<dbReference type="Gene3D" id="3.40.50.300">
    <property type="entry name" value="P-loop containing nucleotide triphosphate hydrolases"/>
    <property type="match status" value="1"/>
</dbReference>
<dbReference type="InterPro" id="IPR027417">
    <property type="entry name" value="P-loop_NTPase"/>
</dbReference>
<sequence length="1108" mass="119364">MAGYYKAVLRALLQQQEIADGDEPTGAVAADEVPAAEDAGEHEAAPADANLEDVWNRLADMDVEGEAAGPGKPKGEHGLCNVYKRHENEPPIPVDDGTHYALRPPELAHISALEFKLCYGIKRLGVKKMAEWEAECAGPVKAGRPKLWYKFHCDHALYETHVCVRLAKWGAPALCGNLPSAIDDAGAGYYLALFKPWSVDAPLNGLEGLQPGASAAAHKAAEKAIREALEQKEARLNGTGDLAKRLQAAERLQGWGDRVSDALASLNGSLADAGSDAAQQIMPAGEALRTQWKAAAEPVGAAARPYAHTLQRYDEALDALRLPLPVKAVEALPEAEAAAAAAAGAGREDVGEPFSAGALAEISQSQYEQLRDEWLAAKAAAEAARVEFQSPPPFCVEQREVGRLVVEAARVRHQALQAGCSASEAHGRIGQAGGHAAVMMMGPGGVGKSAIIEHIIEAVQGEGLGKVVVTAYSGVAAALFGGPILMALINLNLQSKAVKTCCDFDPAQTEVLRKKWLVECGSEASELAVLVVDEISFCDDEIIGHLEWRLRHLTGNLDVFAGGVVLLFAGDNFQKKPPGGVPWYHELVGAATGKLKPEGAAAMANPRSTKGRGLRALRRFKLVELWRILRALSDPAFAESQMAARRLDVSDPFAQSGLLDRVRILSRQDCTSDESWRFAPVGVLSHVERDFGNAAQVSNFARAFDLPLIRWRLPLMPEARALLEELSDEDLDRLYAAEPALWGYFCEGAPLLIPESIRSTRKLVNGSPGLLYSLVYEGNTVPPEVLRAQRQGGHVVIDLDVAPVGVMARMSGALWHGVKLPDLSSLVETQVDGAVVIPLGRRTKVDEADVYSMVAAQLGLPSKLRVVSLNYQLAFFLTDFKLQGRTLPKLLISLGKRVQMPWMDAEALYVLLSRAMALEGLRFLECDASELRKAKSLRWSDELAVWRQGYGEDGIWSDERCKDAAQRRAVVTKQMAEAAKEARPHEQLRLAELQARCKKLNLNLKGTRAVLISRLNAVNVNAVDGVEPLPSKPGAPEPVKPLPSKPVPEPALELAPKPPPEPVQPPVQPLDAPARQKRSPPPPHSPTAGRARSASPDVPKSSGSASKR</sequence>
<dbReference type="GO" id="GO:0005524">
    <property type="term" value="F:ATP binding"/>
    <property type="evidence" value="ECO:0007669"/>
    <property type="project" value="UniProtKB-KW"/>
</dbReference>
<comment type="similarity">
    <text evidence="1">Belongs to the helicase family.</text>
</comment>
<comment type="cofactor">
    <cofactor evidence="1">
        <name>Mg(2+)</name>
        <dbReference type="ChEBI" id="CHEBI:18420"/>
    </cofactor>
</comment>
<name>A0A0M0K318_9EUKA</name>
<keyword evidence="1" id="KW-0067">ATP-binding</keyword>
<dbReference type="GO" id="GO:0006310">
    <property type="term" value="P:DNA recombination"/>
    <property type="evidence" value="ECO:0007669"/>
    <property type="project" value="UniProtKB-KW"/>
</dbReference>
<feature type="compositionally biased region" description="Pro residues" evidence="2">
    <location>
        <begin position="1030"/>
        <end position="1049"/>
    </location>
</feature>
<dbReference type="GO" id="GO:0000723">
    <property type="term" value="P:telomere maintenance"/>
    <property type="evidence" value="ECO:0007669"/>
    <property type="project" value="InterPro"/>
</dbReference>
<feature type="domain" description="SAP" evidence="3">
    <location>
        <begin position="985"/>
        <end position="1019"/>
    </location>
</feature>
<dbReference type="Proteomes" id="UP000037460">
    <property type="component" value="Unassembled WGS sequence"/>
</dbReference>
<dbReference type="GO" id="GO:0043139">
    <property type="term" value="F:5'-3' DNA helicase activity"/>
    <property type="evidence" value="ECO:0007669"/>
    <property type="project" value="UniProtKB-EC"/>
</dbReference>
<comment type="catalytic activity">
    <reaction evidence="1">
        <text>ATP + H2O = ADP + phosphate + H(+)</text>
        <dbReference type="Rhea" id="RHEA:13065"/>
        <dbReference type="ChEBI" id="CHEBI:15377"/>
        <dbReference type="ChEBI" id="CHEBI:15378"/>
        <dbReference type="ChEBI" id="CHEBI:30616"/>
        <dbReference type="ChEBI" id="CHEBI:43474"/>
        <dbReference type="ChEBI" id="CHEBI:456216"/>
        <dbReference type="EC" id="5.6.2.3"/>
    </reaction>
</comment>
<dbReference type="InterPro" id="IPR051055">
    <property type="entry name" value="PIF1_helicase"/>
</dbReference>
<dbReference type="Gene3D" id="1.10.720.30">
    <property type="entry name" value="SAP domain"/>
    <property type="match status" value="1"/>
</dbReference>
<dbReference type="EC" id="5.6.2.3" evidence="1"/>
<dbReference type="InterPro" id="IPR010285">
    <property type="entry name" value="DNA_helicase_pif1-like_DEAD"/>
</dbReference>
<keyword evidence="1" id="KW-0347">Helicase</keyword>
<dbReference type="PROSITE" id="PS50800">
    <property type="entry name" value="SAP"/>
    <property type="match status" value="1"/>
</dbReference>
<evidence type="ECO:0000256" key="1">
    <source>
        <dbReference type="RuleBase" id="RU363044"/>
    </source>
</evidence>
<keyword evidence="1" id="KW-0233">DNA recombination</keyword>
<proteinExistence type="inferred from homology"/>
<reference evidence="5" key="1">
    <citation type="journal article" date="2015" name="PLoS Genet.">
        <title>Genome Sequence and Transcriptome Analyses of Chrysochromulina tobin: Metabolic Tools for Enhanced Algal Fitness in the Prominent Order Prymnesiales (Haptophyceae).</title>
        <authorList>
            <person name="Hovde B.T."/>
            <person name="Deodato C.R."/>
            <person name="Hunsperger H.M."/>
            <person name="Ryken S.A."/>
            <person name="Yost W."/>
            <person name="Jha R.K."/>
            <person name="Patterson J."/>
            <person name="Monnat R.J. Jr."/>
            <person name="Barlow S.B."/>
            <person name="Starkenburg S.R."/>
            <person name="Cattolico R.A."/>
        </authorList>
    </citation>
    <scope>NUCLEOTIDE SEQUENCE</scope>
    <source>
        <strain evidence="5">CCMP291</strain>
    </source>
</reference>
<dbReference type="AlphaFoldDB" id="A0A0M0K318"/>
<dbReference type="EMBL" id="JWZX01001574">
    <property type="protein sequence ID" value="KOO33210.1"/>
    <property type="molecule type" value="Genomic_DNA"/>
</dbReference>
<dbReference type="OrthoDB" id="432234at2759"/>
<keyword evidence="1" id="KW-0378">Hydrolase</keyword>
<keyword evidence="1" id="KW-0234">DNA repair</keyword>
<protein>
    <recommendedName>
        <fullName evidence="1">ATP-dependent DNA helicase</fullName>
        <ecNumber evidence="1">5.6.2.3</ecNumber>
    </recommendedName>
</protein>
<feature type="compositionally biased region" description="Pro residues" evidence="2">
    <location>
        <begin position="1056"/>
        <end position="1068"/>
    </location>
</feature>
<accession>A0A0M0K318</accession>
<dbReference type="GO" id="GO:0016887">
    <property type="term" value="F:ATP hydrolysis activity"/>
    <property type="evidence" value="ECO:0007669"/>
    <property type="project" value="RHEA"/>
</dbReference>
<feature type="region of interest" description="Disordered" evidence="2">
    <location>
        <begin position="1029"/>
        <end position="1108"/>
    </location>
</feature>
<evidence type="ECO:0000313" key="5">
    <source>
        <dbReference type="Proteomes" id="UP000037460"/>
    </source>
</evidence>
<evidence type="ECO:0000259" key="3">
    <source>
        <dbReference type="PROSITE" id="PS50800"/>
    </source>
</evidence>
<feature type="non-terminal residue" evidence="4">
    <location>
        <position position="1108"/>
    </location>
</feature>
<dbReference type="GO" id="GO:0006281">
    <property type="term" value="P:DNA repair"/>
    <property type="evidence" value="ECO:0007669"/>
    <property type="project" value="UniProtKB-KW"/>
</dbReference>
<dbReference type="PANTHER" id="PTHR47642">
    <property type="entry name" value="ATP-DEPENDENT DNA HELICASE"/>
    <property type="match status" value="1"/>
</dbReference>
<keyword evidence="1" id="KW-0547">Nucleotide-binding</keyword>
<evidence type="ECO:0000313" key="4">
    <source>
        <dbReference type="EMBL" id="KOO33210.1"/>
    </source>
</evidence>